<sequence>MASTIYLMGYLLGFVVILIVVLACVFCVDQLTQALLDQNYLEFTPGMKRSDVEELLVHADRWKCPVCKLDNLDSVCVCSLCGTQKEERTLNRLRPLNRRQRAA</sequence>
<dbReference type="GO" id="GO:0008270">
    <property type="term" value="F:zinc ion binding"/>
    <property type="evidence" value="ECO:0007669"/>
    <property type="project" value="UniProtKB-KW"/>
</dbReference>
<gene>
    <name evidence="7" type="ORF">As57867_005930</name>
</gene>
<comment type="caution">
    <text evidence="7">The sequence shown here is derived from an EMBL/GenBank/DDBJ whole genome shotgun (WGS) entry which is preliminary data.</text>
</comment>
<keyword evidence="5" id="KW-0812">Transmembrane</keyword>
<evidence type="ECO:0000256" key="1">
    <source>
        <dbReference type="ARBA" id="ARBA00022723"/>
    </source>
</evidence>
<accession>A0A6A4ZP62</accession>
<keyword evidence="5" id="KW-1133">Transmembrane helix</keyword>
<keyword evidence="3" id="KW-0862">Zinc</keyword>
<dbReference type="EMBL" id="VJMH01002277">
    <property type="protein sequence ID" value="KAF0709391.1"/>
    <property type="molecule type" value="Genomic_DNA"/>
</dbReference>
<protein>
    <recommendedName>
        <fullName evidence="6">RanBP2-type domain-containing protein</fullName>
    </recommendedName>
</protein>
<dbReference type="InterPro" id="IPR001876">
    <property type="entry name" value="Znf_RanBP2"/>
</dbReference>
<evidence type="ECO:0000256" key="3">
    <source>
        <dbReference type="ARBA" id="ARBA00022833"/>
    </source>
</evidence>
<evidence type="ECO:0000256" key="2">
    <source>
        <dbReference type="ARBA" id="ARBA00022771"/>
    </source>
</evidence>
<feature type="transmembrane region" description="Helical" evidence="5">
    <location>
        <begin position="6"/>
        <end position="28"/>
    </location>
</feature>
<dbReference type="PROSITE" id="PS50199">
    <property type="entry name" value="ZF_RANBP2_2"/>
    <property type="match status" value="1"/>
</dbReference>
<keyword evidence="2 4" id="KW-0863">Zinc-finger</keyword>
<name>A0A6A4ZP62_9STRA</name>
<reference evidence="7" key="1">
    <citation type="submission" date="2019-06" db="EMBL/GenBank/DDBJ databases">
        <title>Genomics analysis of Aphanomyces spp. identifies a new class of oomycete effector associated with host adaptation.</title>
        <authorList>
            <person name="Gaulin E."/>
        </authorList>
    </citation>
    <scope>NUCLEOTIDE SEQUENCE</scope>
    <source>
        <strain evidence="7">CBS 578.67</strain>
    </source>
</reference>
<evidence type="ECO:0000313" key="7">
    <source>
        <dbReference type="EMBL" id="KAF0709391.1"/>
    </source>
</evidence>
<evidence type="ECO:0000259" key="6">
    <source>
        <dbReference type="PROSITE" id="PS50199"/>
    </source>
</evidence>
<evidence type="ECO:0000256" key="5">
    <source>
        <dbReference type="SAM" id="Phobius"/>
    </source>
</evidence>
<feature type="non-terminal residue" evidence="7">
    <location>
        <position position="103"/>
    </location>
</feature>
<proteinExistence type="predicted"/>
<keyword evidence="5" id="KW-0472">Membrane</keyword>
<evidence type="ECO:0000256" key="4">
    <source>
        <dbReference type="PROSITE-ProRule" id="PRU00322"/>
    </source>
</evidence>
<dbReference type="AlphaFoldDB" id="A0A6A4ZP62"/>
<organism evidence="7">
    <name type="scientific">Aphanomyces stellatus</name>
    <dbReference type="NCBI Taxonomy" id="120398"/>
    <lineage>
        <taxon>Eukaryota</taxon>
        <taxon>Sar</taxon>
        <taxon>Stramenopiles</taxon>
        <taxon>Oomycota</taxon>
        <taxon>Saprolegniomycetes</taxon>
        <taxon>Saprolegniales</taxon>
        <taxon>Verrucalvaceae</taxon>
        <taxon>Aphanomyces</taxon>
    </lineage>
</organism>
<keyword evidence="1" id="KW-0479">Metal-binding</keyword>
<dbReference type="PROSITE" id="PS01358">
    <property type="entry name" value="ZF_RANBP2_1"/>
    <property type="match status" value="1"/>
</dbReference>
<feature type="domain" description="RanBP2-type" evidence="6">
    <location>
        <begin position="58"/>
        <end position="87"/>
    </location>
</feature>